<dbReference type="InterPro" id="IPR013216">
    <property type="entry name" value="Methyltransf_11"/>
</dbReference>
<dbReference type="PANTHER" id="PTHR43591:SF105">
    <property type="entry name" value="METHYLTRANSFERASE DOMAIN-CONTAINING PROTEIN-RELATED"/>
    <property type="match status" value="1"/>
</dbReference>
<accession>A0AAI8VJ38</accession>
<protein>
    <submittedName>
        <fullName evidence="3">Uu.00g127590.m01.CDS01</fullName>
    </submittedName>
</protein>
<dbReference type="CDD" id="cd02440">
    <property type="entry name" value="AdoMet_MTases"/>
    <property type="match status" value="1"/>
</dbReference>
<dbReference type="AlphaFoldDB" id="A0AAI8VJ38"/>
<dbReference type="EMBL" id="CAUWAG010000007">
    <property type="protein sequence ID" value="CAJ2505365.1"/>
    <property type="molecule type" value="Genomic_DNA"/>
</dbReference>
<dbReference type="GO" id="GO:0008757">
    <property type="term" value="F:S-adenosylmethionine-dependent methyltransferase activity"/>
    <property type="evidence" value="ECO:0007669"/>
    <property type="project" value="InterPro"/>
</dbReference>
<dbReference type="Gene3D" id="3.40.50.150">
    <property type="entry name" value="Vaccinia Virus protein VP39"/>
    <property type="match status" value="1"/>
</dbReference>
<comment type="similarity">
    <text evidence="1">Belongs to the methyltransferase superfamily. LaeA methyltransferase family.</text>
</comment>
<dbReference type="PANTHER" id="PTHR43591">
    <property type="entry name" value="METHYLTRANSFERASE"/>
    <property type="match status" value="1"/>
</dbReference>
<keyword evidence="4" id="KW-1185">Reference proteome</keyword>
<dbReference type="InterPro" id="IPR029063">
    <property type="entry name" value="SAM-dependent_MTases_sf"/>
</dbReference>
<comment type="caution">
    <text evidence="3">The sequence shown here is derived from an EMBL/GenBank/DDBJ whole genome shotgun (WGS) entry which is preliminary data.</text>
</comment>
<organism evidence="3 4">
    <name type="scientific">Anthostomella pinea</name>
    <dbReference type="NCBI Taxonomy" id="933095"/>
    <lineage>
        <taxon>Eukaryota</taxon>
        <taxon>Fungi</taxon>
        <taxon>Dikarya</taxon>
        <taxon>Ascomycota</taxon>
        <taxon>Pezizomycotina</taxon>
        <taxon>Sordariomycetes</taxon>
        <taxon>Xylariomycetidae</taxon>
        <taxon>Xylariales</taxon>
        <taxon>Xylariaceae</taxon>
        <taxon>Anthostomella</taxon>
    </lineage>
</organism>
<evidence type="ECO:0000313" key="3">
    <source>
        <dbReference type="EMBL" id="CAJ2505365.1"/>
    </source>
</evidence>
<sequence>MASNNHFSRGATYEKLVGGTSTRLAAAALSYLPFSTYTSSTRILDSACGPGIVTKLLLSPTPHDVSVPGLPLSPPPRVTGIDLLPPMIDQYNQNIAMLGWSTADAYVQDSADLSRFGDGEFDAVVMSLGIFALKDTAAVVAEIHRVLKPGGHAVVTTWKTRRPQSIFQNAVEAMRSPLWTASIWEGWSEGEKGQWRGEVTRQLSEQEKATATIEMVGWICIAQKEA</sequence>
<proteinExistence type="inferred from homology"/>
<evidence type="ECO:0000313" key="4">
    <source>
        <dbReference type="Proteomes" id="UP001295740"/>
    </source>
</evidence>
<dbReference type="Proteomes" id="UP001295740">
    <property type="component" value="Unassembled WGS sequence"/>
</dbReference>
<gene>
    <name evidence="3" type="ORF">KHLLAP_LOCUS5833</name>
</gene>
<name>A0AAI8VJ38_9PEZI</name>
<evidence type="ECO:0000259" key="2">
    <source>
        <dbReference type="Pfam" id="PF08241"/>
    </source>
</evidence>
<reference evidence="3" key="1">
    <citation type="submission" date="2023-10" db="EMBL/GenBank/DDBJ databases">
        <authorList>
            <person name="Hackl T."/>
        </authorList>
    </citation>
    <scope>NUCLEOTIDE SEQUENCE</scope>
</reference>
<dbReference type="Pfam" id="PF08241">
    <property type="entry name" value="Methyltransf_11"/>
    <property type="match status" value="1"/>
</dbReference>
<evidence type="ECO:0000256" key="1">
    <source>
        <dbReference type="ARBA" id="ARBA00038158"/>
    </source>
</evidence>
<dbReference type="SUPFAM" id="SSF53335">
    <property type="entry name" value="S-adenosyl-L-methionine-dependent methyltransferases"/>
    <property type="match status" value="1"/>
</dbReference>
<feature type="domain" description="Methyltransferase type 11" evidence="2">
    <location>
        <begin position="44"/>
        <end position="154"/>
    </location>
</feature>